<sequence length="127" mass="13605">MAFLDVTDVLLDPDFINTGLVCNRMTQTVGPNGRATNAATSTPFNAVVTSDKGDILHRNADGSRIIGSITLHTMFRLRDGGPDNTADADEIVWQGATYTVVNVNDYSHFGRGFVCATCDLKPLTGTP</sequence>
<gene>
    <name evidence="1" type="ORF">BLA17378_05317</name>
</gene>
<dbReference type="EMBL" id="CABVQG010000021">
    <property type="protein sequence ID" value="VWD02192.1"/>
    <property type="molecule type" value="Genomic_DNA"/>
</dbReference>
<reference evidence="1 2" key="1">
    <citation type="submission" date="2019-09" db="EMBL/GenBank/DDBJ databases">
        <authorList>
            <person name="Depoorter E."/>
        </authorList>
    </citation>
    <scope>NUCLEOTIDE SEQUENCE [LARGE SCALE GENOMIC DNA]</scope>
    <source>
        <strain evidence="1 2">R-17378</strain>
    </source>
</reference>
<evidence type="ECO:0000313" key="2">
    <source>
        <dbReference type="Proteomes" id="UP000494120"/>
    </source>
</evidence>
<proteinExistence type="predicted"/>
<dbReference type="Proteomes" id="UP000494120">
    <property type="component" value="Unassembled WGS sequence"/>
</dbReference>
<evidence type="ECO:0000313" key="1">
    <source>
        <dbReference type="EMBL" id="VWD02192.1"/>
    </source>
</evidence>
<accession>A0ABY6Y2F2</accession>
<protein>
    <submittedName>
        <fullName evidence="1">Bacteriophage protein</fullName>
    </submittedName>
</protein>
<organism evidence="1 2">
    <name type="scientific">Burkholderia aenigmatica</name>
    <dbReference type="NCBI Taxonomy" id="2015348"/>
    <lineage>
        <taxon>Bacteria</taxon>
        <taxon>Pseudomonadati</taxon>
        <taxon>Pseudomonadota</taxon>
        <taxon>Betaproteobacteria</taxon>
        <taxon>Burkholderiales</taxon>
        <taxon>Burkholderiaceae</taxon>
        <taxon>Burkholderia</taxon>
        <taxon>Burkholderia cepacia complex</taxon>
    </lineage>
</organism>
<comment type="caution">
    <text evidence="1">The sequence shown here is derived from an EMBL/GenBank/DDBJ whole genome shotgun (WGS) entry which is preliminary data.</text>
</comment>
<keyword evidence="2" id="KW-1185">Reference proteome</keyword>
<dbReference type="RefSeq" id="WP_174959692.1">
    <property type="nucleotide sequence ID" value="NZ_CABVQG010000021.1"/>
</dbReference>
<name>A0ABY6Y2F2_9BURK</name>